<proteinExistence type="predicted"/>
<dbReference type="EMBL" id="CP003130">
    <property type="protein sequence ID" value="AEU37299.1"/>
    <property type="molecule type" value="Genomic_DNA"/>
</dbReference>
<dbReference type="PROSITE" id="PS51257">
    <property type="entry name" value="PROKAR_LIPOPROTEIN"/>
    <property type="match status" value="1"/>
</dbReference>
<keyword evidence="2" id="KW-1185">Reference proteome</keyword>
<evidence type="ECO:0008006" key="3">
    <source>
        <dbReference type="Google" id="ProtNLM"/>
    </source>
</evidence>
<accession>G8NRE1</accession>
<name>G8NRE1_GRAMM</name>
<reference evidence="1 2" key="1">
    <citation type="submission" date="2011-11" db="EMBL/GenBank/DDBJ databases">
        <title>Complete sequence of Granulicella mallensis MP5ACTX8.</title>
        <authorList>
            <consortium name="US DOE Joint Genome Institute"/>
            <person name="Lucas S."/>
            <person name="Copeland A."/>
            <person name="Lapidus A."/>
            <person name="Cheng J.-F."/>
            <person name="Goodwin L."/>
            <person name="Pitluck S."/>
            <person name="Peters L."/>
            <person name="Lu M."/>
            <person name="Detter J.C."/>
            <person name="Han C."/>
            <person name="Tapia R."/>
            <person name="Land M."/>
            <person name="Hauser L."/>
            <person name="Kyrpides N."/>
            <person name="Ivanova N."/>
            <person name="Mikhailova N."/>
            <person name="Pagani I."/>
            <person name="Rawat S."/>
            <person name="Mannisto M."/>
            <person name="Haggblom M."/>
            <person name="Woyke T."/>
        </authorList>
    </citation>
    <scope>NUCLEOTIDE SEQUENCE [LARGE SCALE GENOMIC DNA]</scope>
    <source>
        <strain evidence="2">ATCC BAA-1857 / DSM 23137 / MP5ACTX8</strain>
    </source>
</reference>
<dbReference type="KEGG" id="gma:AciX8_2996"/>
<evidence type="ECO:0000313" key="2">
    <source>
        <dbReference type="Proteomes" id="UP000007113"/>
    </source>
</evidence>
<gene>
    <name evidence="1" type="ordered locus">AciX8_2996</name>
</gene>
<dbReference type="Proteomes" id="UP000007113">
    <property type="component" value="Chromosome"/>
</dbReference>
<dbReference type="AlphaFoldDB" id="G8NRE1"/>
<dbReference type="HOGENOM" id="CLU_1432708_0_0_0"/>
<protein>
    <recommendedName>
        <fullName evidence="3">Lipoprotein</fullName>
    </recommendedName>
</protein>
<organism evidence="1 2">
    <name type="scientific">Granulicella mallensis (strain ATCC BAA-1857 / DSM 23137 / MP5ACTX8)</name>
    <dbReference type="NCBI Taxonomy" id="682795"/>
    <lineage>
        <taxon>Bacteria</taxon>
        <taxon>Pseudomonadati</taxon>
        <taxon>Acidobacteriota</taxon>
        <taxon>Terriglobia</taxon>
        <taxon>Terriglobales</taxon>
        <taxon>Acidobacteriaceae</taxon>
        <taxon>Granulicella</taxon>
    </lineage>
</organism>
<evidence type="ECO:0000313" key="1">
    <source>
        <dbReference type="EMBL" id="AEU37299.1"/>
    </source>
</evidence>
<sequence length="189" mass="21266">MKHCALAVISRKMKSYLWISVFVMVSVIGCKARPRSVTSPAHSQVARKTTALSSSQPKKVVDYKGCVADDRSDSSSEMSSDEIAGTADFLSDLQAAVREDRRAKVATFMHYPLRTWPAGTKRPKYVNSSRDFVANYDRLLPPATREILLKQRPECIGRMGDHGYELGDVTIWFDLYGPGEYNIFALYIY</sequence>
<dbReference type="RefSeq" id="WP_014266176.1">
    <property type="nucleotide sequence ID" value="NC_016631.1"/>
</dbReference>
<dbReference type="STRING" id="682795.AciX8_2996"/>
<dbReference type="OrthoDB" id="5455653at2"/>